<dbReference type="InterPro" id="IPR032675">
    <property type="entry name" value="LRR_dom_sf"/>
</dbReference>
<dbReference type="SUPFAM" id="SSF52047">
    <property type="entry name" value="RNI-like"/>
    <property type="match status" value="1"/>
</dbReference>
<dbReference type="OrthoDB" id="3565096at2759"/>
<accession>A0A2J6Q7W1</accession>
<reference evidence="1 2" key="1">
    <citation type="submission" date="2016-05" db="EMBL/GenBank/DDBJ databases">
        <title>A degradative enzymes factory behind the ericoid mycorrhizal symbiosis.</title>
        <authorList>
            <consortium name="DOE Joint Genome Institute"/>
            <person name="Martino E."/>
            <person name="Morin E."/>
            <person name="Grelet G."/>
            <person name="Kuo A."/>
            <person name="Kohler A."/>
            <person name="Daghino S."/>
            <person name="Barry K."/>
            <person name="Choi C."/>
            <person name="Cichocki N."/>
            <person name="Clum A."/>
            <person name="Copeland A."/>
            <person name="Hainaut M."/>
            <person name="Haridas S."/>
            <person name="Labutti K."/>
            <person name="Lindquist E."/>
            <person name="Lipzen A."/>
            <person name="Khouja H.-R."/>
            <person name="Murat C."/>
            <person name="Ohm R."/>
            <person name="Olson A."/>
            <person name="Spatafora J."/>
            <person name="Veneault-Fourrey C."/>
            <person name="Henrissat B."/>
            <person name="Grigoriev I."/>
            <person name="Martin F."/>
            <person name="Perotto S."/>
        </authorList>
    </citation>
    <scope>NUCLEOTIDE SEQUENCE [LARGE SCALE GENOMIC DNA]</scope>
    <source>
        <strain evidence="1 2">UAMH 7357</strain>
    </source>
</reference>
<keyword evidence="2" id="KW-1185">Reference proteome</keyword>
<proteinExistence type="predicted"/>
<dbReference type="Gene3D" id="3.80.10.10">
    <property type="entry name" value="Ribonuclease Inhibitor"/>
    <property type="match status" value="1"/>
</dbReference>
<evidence type="ECO:0000313" key="1">
    <source>
        <dbReference type="EMBL" id="PMD22367.1"/>
    </source>
</evidence>
<dbReference type="EMBL" id="KZ613478">
    <property type="protein sequence ID" value="PMD22367.1"/>
    <property type="molecule type" value="Genomic_DNA"/>
</dbReference>
<name>A0A2J6Q7W1_9HELO</name>
<dbReference type="Proteomes" id="UP000235672">
    <property type="component" value="Unassembled WGS sequence"/>
</dbReference>
<dbReference type="AlphaFoldDB" id="A0A2J6Q7W1"/>
<gene>
    <name evidence="1" type="ORF">NA56DRAFT_658279</name>
</gene>
<evidence type="ECO:0000313" key="2">
    <source>
        <dbReference type="Proteomes" id="UP000235672"/>
    </source>
</evidence>
<sequence length="508" mass="57926">MEGHDNKQVPPGETMEGVNEAFEQDEKRVTLEMDIWYLVFKQVVKIHKPGAQHFNRDVERKFKKWLLPFRLLSRGFYLIITPIVYYNWLRELRYANQTFPSPDIHGAGWLIIEKKNILIHAGEMVLDSFDKYDNENKNEFLWQTAAAKLTVNCKRLKSLISQRRVVSLYLQSFLHNARGCHFYTNSYTGCSYVKELNLKEKNAFNDCWKSNDTTISMESSQALANYMSDSGLRSTSIMEIKGSLGQRKAGSELEALVVDLTQAVWDVSRLRSLSLDGWVVNFLKHAPINQLAQLHFLKLRDISEHGSRSTDNRLVQKLLRALLEGLKNLNQLVIVDDDWDLCTPMDAVFALGSNLKRLALRQPECTFFVYRSAKLRICCPDLEFLCLNLSVISSEVDEFMNVLPQFARVKTLTLYTASSLAPQGVRTGLSGDVDYDGARAIMTKLHAQKVGAQCNSIEIHLNRHNGYSVNRENDFRSFSSKMSISGVYEQWGSKRKIAPKVSVASASN</sequence>
<organism evidence="1 2">
    <name type="scientific">Hyaloscypha hepaticicola</name>
    <dbReference type="NCBI Taxonomy" id="2082293"/>
    <lineage>
        <taxon>Eukaryota</taxon>
        <taxon>Fungi</taxon>
        <taxon>Dikarya</taxon>
        <taxon>Ascomycota</taxon>
        <taxon>Pezizomycotina</taxon>
        <taxon>Leotiomycetes</taxon>
        <taxon>Helotiales</taxon>
        <taxon>Hyaloscyphaceae</taxon>
        <taxon>Hyaloscypha</taxon>
    </lineage>
</organism>
<protein>
    <submittedName>
        <fullName evidence="1">Uncharacterized protein</fullName>
    </submittedName>
</protein>